<keyword evidence="2" id="KW-1185">Reference proteome</keyword>
<dbReference type="AlphaFoldDB" id="A0A7D5R5R8"/>
<gene>
    <name evidence="1" type="ORF">C5F47_04175</name>
</gene>
<accession>A0A7D5R5R8</accession>
<organism evidence="1 2">
    <name type="scientific">Nitrosopumilus cobalaminigenes</name>
    <dbReference type="NCBI Taxonomy" id="1470066"/>
    <lineage>
        <taxon>Archaea</taxon>
        <taxon>Nitrososphaerota</taxon>
        <taxon>Nitrososphaeria</taxon>
        <taxon>Nitrosopumilales</taxon>
        <taxon>Nitrosopumilaceae</taxon>
        <taxon>Nitrosopumilus</taxon>
    </lineage>
</organism>
<reference evidence="1 2" key="1">
    <citation type="submission" date="2018-02" db="EMBL/GenBank/DDBJ databases">
        <title>Complete genome of Nitrosopumilus cobalaminigenes HCA1.</title>
        <authorList>
            <person name="Qin W."/>
            <person name="Zheng Y."/>
            <person name="Stahl D.A."/>
        </authorList>
    </citation>
    <scope>NUCLEOTIDE SEQUENCE [LARGE SCALE GENOMIC DNA]</scope>
    <source>
        <strain evidence="1 2">HCA1</strain>
    </source>
</reference>
<evidence type="ECO:0000313" key="2">
    <source>
        <dbReference type="Proteomes" id="UP000509771"/>
    </source>
</evidence>
<evidence type="ECO:0000313" key="1">
    <source>
        <dbReference type="EMBL" id="QLH02804.1"/>
    </source>
</evidence>
<sequence>MLLAIGLYYLKREDYHKENPYSYMKTEKEIKLLKMELMESLKPVDNSYYGLSLENLIVNN</sequence>
<dbReference type="EMBL" id="CP026993">
    <property type="protein sequence ID" value="QLH02804.1"/>
    <property type="molecule type" value="Genomic_DNA"/>
</dbReference>
<dbReference type="Proteomes" id="UP000509771">
    <property type="component" value="Chromosome"/>
</dbReference>
<proteinExistence type="predicted"/>
<dbReference type="KEGG" id="ncl:C5F47_04175"/>
<protein>
    <submittedName>
        <fullName evidence="1">Uncharacterized protein</fullName>
    </submittedName>
</protein>
<name>A0A7D5R5R8_9ARCH</name>